<evidence type="ECO:0000259" key="1">
    <source>
        <dbReference type="Pfam" id="PF01494"/>
    </source>
</evidence>
<accession>A0A9X1WL50</accession>
<dbReference type="EMBL" id="JALIRP010000001">
    <property type="protein sequence ID" value="MCJ8010884.1"/>
    <property type="molecule type" value="Genomic_DNA"/>
</dbReference>
<name>A0A9X1WL50_9BACL</name>
<dbReference type="PRINTS" id="PR00420">
    <property type="entry name" value="RNGMNOXGNASE"/>
</dbReference>
<protein>
    <submittedName>
        <fullName evidence="2">FAD dependent oxidoreductase</fullName>
    </submittedName>
</protein>
<dbReference type="RefSeq" id="WP_244720340.1">
    <property type="nucleotide sequence ID" value="NZ_JALIRP010000001.1"/>
</dbReference>
<gene>
    <name evidence="2" type="ORF">MUG84_03880</name>
</gene>
<dbReference type="GO" id="GO:0071949">
    <property type="term" value="F:FAD binding"/>
    <property type="evidence" value="ECO:0007669"/>
    <property type="project" value="InterPro"/>
</dbReference>
<evidence type="ECO:0000313" key="3">
    <source>
        <dbReference type="Proteomes" id="UP001139347"/>
    </source>
</evidence>
<organism evidence="2 3">
    <name type="scientific">Paenibacillus mangrovi</name>
    <dbReference type="NCBI Taxonomy" id="2931978"/>
    <lineage>
        <taxon>Bacteria</taxon>
        <taxon>Bacillati</taxon>
        <taxon>Bacillota</taxon>
        <taxon>Bacilli</taxon>
        <taxon>Bacillales</taxon>
        <taxon>Paenibacillaceae</taxon>
        <taxon>Paenibacillus</taxon>
    </lineage>
</organism>
<keyword evidence="3" id="KW-1185">Reference proteome</keyword>
<dbReference type="PANTHER" id="PTHR43422">
    <property type="entry name" value="THIAMINE THIAZOLE SYNTHASE"/>
    <property type="match status" value="1"/>
</dbReference>
<dbReference type="PANTHER" id="PTHR43422:SF3">
    <property type="entry name" value="THIAMINE THIAZOLE SYNTHASE"/>
    <property type="match status" value="1"/>
</dbReference>
<dbReference type="InterPro" id="IPR036188">
    <property type="entry name" value="FAD/NAD-bd_sf"/>
</dbReference>
<dbReference type="Gene3D" id="3.50.50.60">
    <property type="entry name" value="FAD/NAD(P)-binding domain"/>
    <property type="match status" value="1"/>
</dbReference>
<sequence>MTNTNAAAQEKTEQAIIIGGGIGGLLAARVLSDYYREVLIVDKDDFPAKPGNRSGTPQAYHPHRLTPRGRMILDRLFPGFNEDLLAEGAPSSQNKTVHMTNPYGTFNMPNQENEATFSRALLEWVFRKRVTKIPNVRIRSKLDVVGLHADPDRTIVTGIRIGASGQSQQSILKADLVLDASGRSSKLTAWLQDLGYNVPEPDILKVSLRYSTCHYQLPPELAAKWDVIRVEGSPARKGHTGVFSIIENHVAEMLLWSVGGLDLIKTNEEFDQAVRQLADPVIAKILQGLEPLASPRGYRMNELYRQHFEKMKEWPSGLLVLGDALCNFDPIYGLGMTMAAVEADMLEQCLQEQQSRLETGFEQRLLQRLQDVIEPAWWLNCVADLQWPGVEYEGQPLQGIDFAQRYFNLFLQQATTKQNVEHFLLHWGVNALLFSPRVILNQPMVSSIIADASAADRQWFNDFMQKGGSSLEEQLDQIPSFSQGSFVPFQPES</sequence>
<dbReference type="SUPFAM" id="SSF51905">
    <property type="entry name" value="FAD/NAD(P)-binding domain"/>
    <property type="match status" value="1"/>
</dbReference>
<proteinExistence type="predicted"/>
<reference evidence="2" key="1">
    <citation type="submission" date="2022-04" db="EMBL/GenBank/DDBJ databases">
        <title>Paenibacillus mangrovi sp. nov., a novel endophytic bacterium isolated from bark of Kandelia candel.</title>
        <authorList>
            <person name="Tuo L."/>
        </authorList>
    </citation>
    <scope>NUCLEOTIDE SEQUENCE</scope>
    <source>
        <strain evidence="2">KQZ6P-2</strain>
    </source>
</reference>
<dbReference type="Pfam" id="PF01494">
    <property type="entry name" value="FAD_binding_3"/>
    <property type="match status" value="1"/>
</dbReference>
<comment type="caution">
    <text evidence="2">The sequence shown here is derived from an EMBL/GenBank/DDBJ whole genome shotgun (WGS) entry which is preliminary data.</text>
</comment>
<feature type="domain" description="FAD-binding" evidence="1">
    <location>
        <begin position="14"/>
        <end position="346"/>
    </location>
</feature>
<dbReference type="InterPro" id="IPR002938">
    <property type="entry name" value="FAD-bd"/>
</dbReference>
<dbReference type="AlphaFoldDB" id="A0A9X1WL50"/>
<evidence type="ECO:0000313" key="2">
    <source>
        <dbReference type="EMBL" id="MCJ8010884.1"/>
    </source>
</evidence>
<dbReference type="Proteomes" id="UP001139347">
    <property type="component" value="Unassembled WGS sequence"/>
</dbReference>